<evidence type="ECO:0000313" key="1">
    <source>
        <dbReference type="EMBL" id="EZG43673.1"/>
    </source>
</evidence>
<dbReference type="Proteomes" id="UP000019763">
    <property type="component" value="Unassembled WGS sequence"/>
</dbReference>
<proteinExistence type="predicted"/>
<dbReference type="GeneID" id="22915641"/>
<evidence type="ECO:0000313" key="2">
    <source>
        <dbReference type="Proteomes" id="UP000019763"/>
    </source>
</evidence>
<keyword evidence="2" id="KW-1185">Reference proteome</keyword>
<organism evidence="1 2">
    <name type="scientific">Gregarina niphandrodes</name>
    <name type="common">Septate eugregarine</name>
    <dbReference type="NCBI Taxonomy" id="110365"/>
    <lineage>
        <taxon>Eukaryota</taxon>
        <taxon>Sar</taxon>
        <taxon>Alveolata</taxon>
        <taxon>Apicomplexa</taxon>
        <taxon>Conoidasida</taxon>
        <taxon>Gregarinasina</taxon>
        <taxon>Eugregarinorida</taxon>
        <taxon>Gregarinidae</taxon>
        <taxon>Gregarina</taxon>
    </lineage>
</organism>
<comment type="caution">
    <text evidence="1">The sequence shown here is derived from an EMBL/GenBank/DDBJ whole genome shotgun (WGS) entry which is preliminary data.</text>
</comment>
<dbReference type="RefSeq" id="XP_011133099.1">
    <property type="nucleotide sequence ID" value="XM_011134797.1"/>
</dbReference>
<dbReference type="EMBL" id="AFNH02001214">
    <property type="protein sequence ID" value="EZG43673.1"/>
    <property type="molecule type" value="Genomic_DNA"/>
</dbReference>
<reference evidence="1" key="1">
    <citation type="submission" date="2013-12" db="EMBL/GenBank/DDBJ databases">
        <authorList>
            <person name="Omoto C.K."/>
            <person name="Sibley D."/>
            <person name="Venepally P."/>
            <person name="Hadjithomas M."/>
            <person name="Karamycheva S."/>
            <person name="Brunk B."/>
            <person name="Roos D."/>
            <person name="Caler E."/>
            <person name="Lorenzi H."/>
        </authorList>
    </citation>
    <scope>NUCLEOTIDE SEQUENCE</scope>
</reference>
<protein>
    <submittedName>
        <fullName evidence="1">Uncharacterized protein</fullName>
    </submittedName>
</protein>
<sequence length="538" mass="59438">MNDPNGSLAQQYEKLQASLPPSMRIIQPWAAEGKTEPGGADAASFPAQYQCTVIKEEDSDGISISSESVRLGSGNVVKSVVWDAEAGKMWTDPEEYQRHMTHLINDRSRQTQSAKKYLFKEDMFDLVMPSGLSLGEAGELLESCEGELQVVEKVVLSVEDEGLFRVREETIEPYFAGQLGWTSGQECLGDSSVTGKGECGRRFSVDQETLMQMDPSDRAVVTDMVAVVTAVQQRRLAIERNRRRLHVLIEDGIKSVELYSAYLNALRAYDSFLLARAAPRWGEASSPALALALANAEHDVKHDRDVKHDVEHDVEQDVEHSVSSDEDTNLVTNDLLARVDNVFNHDLPPLAGRLMTTVPANSCPVGPQDGDLNSSAQDRWSSGSLHTSILTGSDSLAALRNYRRVILRTCVNSLMAKRHEIFGLSTILNESRIWSEDLLERAVKLEKLIQSTVDELIQGPFPLLPVAPPVITDWLNETEQAAHTCATVSYILTTKAKLHPKALNHAETPSRNNWVLGIPLFESFLVEDSSSATDSDQN</sequence>
<dbReference type="VEuPathDB" id="CryptoDB:GNI_162860"/>
<dbReference type="AlphaFoldDB" id="A0A023AYY7"/>
<accession>A0A023AYY7</accession>
<name>A0A023AYY7_GRENI</name>
<gene>
    <name evidence="1" type="ORF">GNI_162860</name>
</gene>